<dbReference type="InterPro" id="IPR047040">
    <property type="entry name" value="FlhF__GTPase_dom"/>
</dbReference>
<dbReference type="Proteomes" id="UP000280881">
    <property type="component" value="Unassembled WGS sequence"/>
</dbReference>
<keyword evidence="9" id="KW-0342">GTP-binding</keyword>
<evidence type="ECO:0000256" key="7">
    <source>
        <dbReference type="ARBA" id="ARBA00022795"/>
    </source>
</evidence>
<dbReference type="Pfam" id="PF00448">
    <property type="entry name" value="SRP54"/>
    <property type="match status" value="1"/>
</dbReference>
<evidence type="ECO:0000256" key="10">
    <source>
        <dbReference type="ARBA" id="ARBA00023136"/>
    </source>
</evidence>
<dbReference type="CDD" id="cd17873">
    <property type="entry name" value="FlhF"/>
    <property type="match status" value="1"/>
</dbReference>
<evidence type="ECO:0000256" key="1">
    <source>
        <dbReference type="ARBA" id="ARBA00004413"/>
    </source>
</evidence>
<keyword evidence="17" id="KW-1185">Reference proteome</keyword>
<dbReference type="GO" id="GO:0044781">
    <property type="term" value="P:bacterial-type flagellum organization"/>
    <property type="evidence" value="ECO:0007669"/>
    <property type="project" value="UniProtKB-KW"/>
</dbReference>
<protein>
    <recommendedName>
        <fullName evidence="3">Flagellar biosynthesis protein FlhF</fullName>
    </recommendedName>
    <alternativeName>
        <fullName evidence="13">Flagella-associated GTP-binding protein</fullName>
    </alternativeName>
</protein>
<dbReference type="GO" id="GO:0003924">
    <property type="term" value="F:GTPase activity"/>
    <property type="evidence" value="ECO:0007669"/>
    <property type="project" value="InterPro"/>
</dbReference>
<keyword evidence="16" id="KW-0282">Flagellum</keyword>
<keyword evidence="7" id="KW-1005">Bacterial flagellum biogenesis</keyword>
<feature type="coiled-coil region" evidence="14">
    <location>
        <begin position="62"/>
        <end position="92"/>
    </location>
</feature>
<sequence length="381" mass="42959">MSVKVYEGEDLNELIEKAKKDLGDVEILYYETEKRGVFPFLKKRWYKLFVLKKEECRNDEGIENKGEELTKLEREIEELKGLIREIKDVAAKEIPPPPVPSHIDEKVVCSHEEFNEFTGDALELLSLLIKKGVEPEVARVLVKEACGLDIESEKLDLSVPTFREALLKGVSEHIKFTGEFRVETGQKKALVFLGPTGVGKTTNLFKIASKFVIEQELKVGVVTTDTFKVGGVVQARTYASILNIPFFVATDQKKLKEIVDSLRELDVVLIDTVGRSHYDYWRLGEIKAILSGLEIPSEMVLLISCNYSTQEAIEVVNRYRSFFPISSIFFTKIDESSSPGVLVNVPYMSGLPVSYVSTGQRVPEDIKLLTPELVTKYLLGE</sequence>
<dbReference type="PANTHER" id="PTHR43134:SF3">
    <property type="entry name" value="FLAGELLAR BIOSYNTHESIS PROTEIN FLHF"/>
    <property type="match status" value="1"/>
</dbReference>
<evidence type="ECO:0000313" key="16">
    <source>
        <dbReference type="EMBL" id="RKQ63243.1"/>
    </source>
</evidence>
<evidence type="ECO:0000256" key="2">
    <source>
        <dbReference type="ARBA" id="ARBA00008531"/>
    </source>
</evidence>
<comment type="caution">
    <text evidence="16">The sequence shown here is derived from an EMBL/GenBank/DDBJ whole genome shotgun (WGS) entry which is preliminary data.</text>
</comment>
<gene>
    <name evidence="16" type="ORF">C7457_0106</name>
</gene>
<name>A0A420W7G9_9BACT</name>
<dbReference type="OrthoDB" id="9778554at2"/>
<evidence type="ECO:0000256" key="13">
    <source>
        <dbReference type="ARBA" id="ARBA00030866"/>
    </source>
</evidence>
<organism evidence="16 17">
    <name type="scientific">Thermovibrio guaymasensis</name>
    <dbReference type="NCBI Taxonomy" id="240167"/>
    <lineage>
        <taxon>Bacteria</taxon>
        <taxon>Pseudomonadati</taxon>
        <taxon>Aquificota</taxon>
        <taxon>Aquificia</taxon>
        <taxon>Desulfurobacteriales</taxon>
        <taxon>Desulfurobacteriaceae</taxon>
        <taxon>Thermovibrio</taxon>
    </lineage>
</organism>
<dbReference type="AlphaFoldDB" id="A0A420W7G9"/>
<dbReference type="FunFam" id="3.40.50.300:FF:000695">
    <property type="entry name" value="Flagellar biosynthesis regulator FlhF"/>
    <property type="match status" value="1"/>
</dbReference>
<evidence type="ECO:0000256" key="6">
    <source>
        <dbReference type="ARBA" id="ARBA00022741"/>
    </source>
</evidence>
<keyword evidence="16" id="KW-0966">Cell projection</keyword>
<dbReference type="GO" id="GO:0006614">
    <property type="term" value="P:SRP-dependent cotranslational protein targeting to membrane"/>
    <property type="evidence" value="ECO:0007669"/>
    <property type="project" value="InterPro"/>
</dbReference>
<dbReference type="EMBL" id="RBIE01000001">
    <property type="protein sequence ID" value="RKQ63243.1"/>
    <property type="molecule type" value="Genomic_DNA"/>
</dbReference>
<dbReference type="GO" id="GO:0015031">
    <property type="term" value="P:protein transport"/>
    <property type="evidence" value="ECO:0007669"/>
    <property type="project" value="UniProtKB-KW"/>
</dbReference>
<feature type="domain" description="SRP54-type proteins GTP-binding" evidence="15">
    <location>
        <begin position="187"/>
        <end position="380"/>
    </location>
</feature>
<dbReference type="SMART" id="SM00962">
    <property type="entry name" value="SRP54"/>
    <property type="match status" value="1"/>
</dbReference>
<keyword evidence="16" id="KW-0969">Cilium</keyword>
<keyword evidence="5" id="KW-1003">Cell membrane</keyword>
<evidence type="ECO:0000256" key="4">
    <source>
        <dbReference type="ARBA" id="ARBA00022448"/>
    </source>
</evidence>
<dbReference type="GO" id="GO:0005525">
    <property type="term" value="F:GTP binding"/>
    <property type="evidence" value="ECO:0007669"/>
    <property type="project" value="UniProtKB-KW"/>
</dbReference>
<comment type="function">
    <text evidence="12">Necessary for flagellar biosynthesis. May be involved in translocation of the flagellum.</text>
</comment>
<keyword evidence="6" id="KW-0547">Nucleotide-binding</keyword>
<evidence type="ECO:0000256" key="12">
    <source>
        <dbReference type="ARBA" id="ARBA00025337"/>
    </source>
</evidence>
<keyword evidence="11" id="KW-1006">Bacterial flagellum protein export</keyword>
<dbReference type="PANTHER" id="PTHR43134">
    <property type="entry name" value="SIGNAL RECOGNITION PARTICLE RECEPTOR SUBUNIT ALPHA"/>
    <property type="match status" value="1"/>
</dbReference>
<comment type="similarity">
    <text evidence="2">Belongs to the GTP-binding SRP family.</text>
</comment>
<dbReference type="GO" id="GO:0005886">
    <property type="term" value="C:plasma membrane"/>
    <property type="evidence" value="ECO:0007669"/>
    <property type="project" value="UniProtKB-SubCell"/>
</dbReference>
<evidence type="ECO:0000256" key="14">
    <source>
        <dbReference type="SAM" id="Coils"/>
    </source>
</evidence>
<evidence type="ECO:0000256" key="9">
    <source>
        <dbReference type="ARBA" id="ARBA00023134"/>
    </source>
</evidence>
<keyword evidence="8" id="KW-0653">Protein transport</keyword>
<reference evidence="16 17" key="1">
    <citation type="submission" date="2018-10" db="EMBL/GenBank/DDBJ databases">
        <title>Genomic Encyclopedia of Type Strains, Phase IV (KMG-IV): sequencing the most valuable type-strain genomes for metagenomic binning, comparative biology and taxonomic classification.</title>
        <authorList>
            <person name="Goeker M."/>
        </authorList>
    </citation>
    <scope>NUCLEOTIDE SEQUENCE [LARGE SCALE GENOMIC DNA]</scope>
    <source>
        <strain evidence="16 17">DSM 15521</strain>
    </source>
</reference>
<proteinExistence type="inferred from homology"/>
<accession>A0A420W7G9</accession>
<evidence type="ECO:0000256" key="5">
    <source>
        <dbReference type="ARBA" id="ARBA00022475"/>
    </source>
</evidence>
<dbReference type="InterPro" id="IPR000897">
    <property type="entry name" value="SRP54_GTPase_dom"/>
</dbReference>
<dbReference type="InterPro" id="IPR027417">
    <property type="entry name" value="P-loop_NTPase"/>
</dbReference>
<evidence type="ECO:0000256" key="3">
    <source>
        <dbReference type="ARBA" id="ARBA00014919"/>
    </source>
</evidence>
<evidence type="ECO:0000259" key="15">
    <source>
        <dbReference type="SMART" id="SM00962"/>
    </source>
</evidence>
<dbReference type="Gene3D" id="3.40.50.300">
    <property type="entry name" value="P-loop containing nucleotide triphosphate hydrolases"/>
    <property type="match status" value="1"/>
</dbReference>
<comment type="subcellular location">
    <subcellularLocation>
        <location evidence="1">Cell membrane</location>
        <topology evidence="1">Peripheral membrane protein</topology>
        <orientation evidence="1">Cytoplasmic side</orientation>
    </subcellularLocation>
</comment>
<keyword evidence="14" id="KW-0175">Coiled coil</keyword>
<dbReference type="GO" id="GO:0005047">
    <property type="term" value="F:signal recognition particle binding"/>
    <property type="evidence" value="ECO:0007669"/>
    <property type="project" value="TreeGrafter"/>
</dbReference>
<evidence type="ECO:0000256" key="8">
    <source>
        <dbReference type="ARBA" id="ARBA00022927"/>
    </source>
</evidence>
<evidence type="ECO:0000313" key="17">
    <source>
        <dbReference type="Proteomes" id="UP000280881"/>
    </source>
</evidence>
<dbReference type="RefSeq" id="WP_121169448.1">
    <property type="nucleotide sequence ID" value="NZ_RBIE01000001.1"/>
</dbReference>
<dbReference type="SUPFAM" id="SSF52540">
    <property type="entry name" value="P-loop containing nucleoside triphosphate hydrolases"/>
    <property type="match status" value="1"/>
</dbReference>
<keyword evidence="4" id="KW-0813">Transport</keyword>
<dbReference type="Gene3D" id="1.20.120.1380">
    <property type="entry name" value="Flagellar FlhF biosynthesis protein, N domain"/>
    <property type="match status" value="1"/>
</dbReference>
<evidence type="ECO:0000256" key="11">
    <source>
        <dbReference type="ARBA" id="ARBA00023225"/>
    </source>
</evidence>
<keyword evidence="10" id="KW-0472">Membrane</keyword>